<dbReference type="OrthoDB" id="3696766at2"/>
<dbReference type="AlphaFoldDB" id="A0A1K2ATT2"/>
<accession>A0A1K2ATT2</accession>
<evidence type="ECO:0000313" key="2">
    <source>
        <dbReference type="Proteomes" id="UP000181909"/>
    </source>
</evidence>
<dbReference type="RefSeq" id="WP_072485721.1">
    <property type="nucleotide sequence ID" value="NZ_CP109381.1"/>
</dbReference>
<name>A0A1K2ATT2_STRAR</name>
<protein>
    <submittedName>
        <fullName evidence="1">Uncharacterized protein</fullName>
    </submittedName>
</protein>
<sequence>MSEKRSENLADWDFRDKTGSACNNKKSGGMDFTDFRTGLPDPHAYTALGTCNKMTDVDYTYGGDWNNKADHVSV</sequence>
<dbReference type="Proteomes" id="UP000181909">
    <property type="component" value="Unassembled WGS sequence"/>
</dbReference>
<organism evidence="1 2">
    <name type="scientific">Streptomyces atratus</name>
    <dbReference type="NCBI Taxonomy" id="1893"/>
    <lineage>
        <taxon>Bacteria</taxon>
        <taxon>Bacillati</taxon>
        <taxon>Actinomycetota</taxon>
        <taxon>Actinomycetes</taxon>
        <taxon>Kitasatosporales</taxon>
        <taxon>Streptomycetaceae</taxon>
        <taxon>Streptomyces</taxon>
    </lineage>
</organism>
<evidence type="ECO:0000313" key="1">
    <source>
        <dbReference type="EMBL" id="SFX89173.1"/>
    </source>
</evidence>
<reference evidence="1 2" key="1">
    <citation type="submission" date="2016-11" db="EMBL/GenBank/DDBJ databases">
        <authorList>
            <person name="Jaros S."/>
            <person name="Januszkiewicz K."/>
            <person name="Wedrychowicz H."/>
        </authorList>
    </citation>
    <scope>NUCLEOTIDE SEQUENCE [LARGE SCALE GENOMIC DNA]</scope>
    <source>
        <strain evidence="1 2">OK807</strain>
    </source>
</reference>
<dbReference type="STRING" id="1893.SAMN02787144_1007241"/>
<gene>
    <name evidence="1" type="ORF">SAMN02787144_1007241</name>
</gene>
<proteinExistence type="predicted"/>
<dbReference type="EMBL" id="FPJO01000007">
    <property type="protein sequence ID" value="SFX89173.1"/>
    <property type="molecule type" value="Genomic_DNA"/>
</dbReference>